<comment type="similarity">
    <text evidence="1">Belongs to the ATP-dependent AMP-binding enzyme family.</text>
</comment>
<gene>
    <name evidence="10" type="ORF">Asru_0050_07</name>
</gene>
<name>A0A0D6P4E6_9PROT</name>
<dbReference type="PROSITE" id="PS00455">
    <property type="entry name" value="AMP_BINDING"/>
    <property type="match status" value="1"/>
</dbReference>
<keyword evidence="3" id="KW-0276">Fatty acid metabolism</keyword>
<feature type="domain" description="AMP-binding enzyme C-terminal" evidence="9">
    <location>
        <begin position="453"/>
        <end position="528"/>
    </location>
</feature>
<comment type="caution">
    <text evidence="10">The sequence shown here is derived from an EMBL/GenBank/DDBJ whole genome shotgun (WGS) entry which is preliminary data.</text>
</comment>
<evidence type="ECO:0000256" key="7">
    <source>
        <dbReference type="ARBA" id="ARBA00067668"/>
    </source>
</evidence>
<dbReference type="Proteomes" id="UP000032680">
    <property type="component" value="Unassembled WGS sequence"/>
</dbReference>
<dbReference type="InterPro" id="IPR020845">
    <property type="entry name" value="AMP-binding_CS"/>
</dbReference>
<dbReference type="EC" id="6.2.1.44" evidence="6"/>
<dbReference type="InterPro" id="IPR000873">
    <property type="entry name" value="AMP-dep_synth/lig_dom"/>
</dbReference>
<dbReference type="GO" id="GO:0006631">
    <property type="term" value="P:fatty acid metabolic process"/>
    <property type="evidence" value="ECO:0007669"/>
    <property type="project" value="UniProtKB-KW"/>
</dbReference>
<keyword evidence="11" id="KW-1185">Reference proteome</keyword>
<evidence type="ECO:0000256" key="2">
    <source>
        <dbReference type="ARBA" id="ARBA00022598"/>
    </source>
</evidence>
<dbReference type="NCBIfam" id="NF004837">
    <property type="entry name" value="PRK06187.1"/>
    <property type="match status" value="1"/>
</dbReference>
<evidence type="ECO:0000256" key="3">
    <source>
        <dbReference type="ARBA" id="ARBA00022832"/>
    </source>
</evidence>
<evidence type="ECO:0000259" key="8">
    <source>
        <dbReference type="Pfam" id="PF00501"/>
    </source>
</evidence>
<keyword evidence="4" id="KW-0443">Lipid metabolism</keyword>
<dbReference type="FunFam" id="3.30.300.30:FF:000008">
    <property type="entry name" value="2,3-dihydroxybenzoate-AMP ligase"/>
    <property type="match status" value="1"/>
</dbReference>
<dbReference type="Pfam" id="PF13193">
    <property type="entry name" value="AMP-binding_C"/>
    <property type="match status" value="1"/>
</dbReference>
<evidence type="ECO:0000256" key="4">
    <source>
        <dbReference type="ARBA" id="ARBA00023098"/>
    </source>
</evidence>
<proteinExistence type="inferred from homology"/>
<dbReference type="Gene3D" id="3.40.50.12780">
    <property type="entry name" value="N-terminal domain of ligase-like"/>
    <property type="match status" value="1"/>
</dbReference>
<dbReference type="EMBL" id="BANB01000050">
    <property type="protein sequence ID" value="GAN76083.1"/>
    <property type="molecule type" value="Genomic_DNA"/>
</dbReference>
<dbReference type="RefSeq" id="WP_048859859.1">
    <property type="nucleotide sequence ID" value="NZ_BANB01000050.1"/>
</dbReference>
<dbReference type="InterPro" id="IPR042099">
    <property type="entry name" value="ANL_N_sf"/>
</dbReference>
<dbReference type="Pfam" id="PF00501">
    <property type="entry name" value="AMP-binding"/>
    <property type="match status" value="1"/>
</dbReference>
<evidence type="ECO:0000313" key="11">
    <source>
        <dbReference type="Proteomes" id="UP000032680"/>
    </source>
</evidence>
<dbReference type="Gene3D" id="3.30.300.30">
    <property type="match status" value="1"/>
</dbReference>
<dbReference type="CDD" id="cd12119">
    <property type="entry name" value="ttLC_FACS_AlkK_like"/>
    <property type="match status" value="1"/>
</dbReference>
<evidence type="ECO:0000313" key="10">
    <source>
        <dbReference type="EMBL" id="GAN76083.1"/>
    </source>
</evidence>
<comment type="catalytic activity">
    <reaction evidence="5">
        <text>3-(methylsulfanyl)propanoate + ATP + CoA = 3-(methylsulfanyl)propanoyl-CoA + AMP + diphosphate</text>
        <dbReference type="Rhea" id="RHEA:43052"/>
        <dbReference type="ChEBI" id="CHEBI:30616"/>
        <dbReference type="ChEBI" id="CHEBI:33019"/>
        <dbReference type="ChEBI" id="CHEBI:49016"/>
        <dbReference type="ChEBI" id="CHEBI:57287"/>
        <dbReference type="ChEBI" id="CHEBI:82815"/>
        <dbReference type="ChEBI" id="CHEBI:456215"/>
        <dbReference type="EC" id="6.2.1.44"/>
    </reaction>
    <physiologicalReaction direction="left-to-right" evidence="5">
        <dbReference type="Rhea" id="RHEA:43053"/>
    </physiologicalReaction>
</comment>
<dbReference type="PANTHER" id="PTHR43859:SF4">
    <property type="entry name" value="BUTANOATE--COA LIGASE AAE1-RELATED"/>
    <property type="match status" value="1"/>
</dbReference>
<dbReference type="InterPro" id="IPR025110">
    <property type="entry name" value="AMP-bd_C"/>
</dbReference>
<sequence length="544" mass="59387">MLGLMQNHPLMIGGLLKHAARYHGTTEIVSKTVEGDLHRTDWAGIERRARRLVRALQRLGVKDGDRVATLAWNGHRHLEIYYGVSGMGAVVHTLNPRLHPDDLTYIADHAADCVLLADTTFVPLVEQIAPRLTGTLRAVVFMTDPAHMPKVTLPAGMTLGCYEDLLDAADDDYDWPVFDENTASAICYTSGTTGRPKGVVYSHRSTLLHAYATVATDVMGIRAVDRITPVVPMFHANAWGVPYTSALAGSALVMPGRHLDGASVTALMNGERVTMSAGVPTVWLGLLQHLRASGERLETVRRLVVGGSAAPPLLIEAFGREYGIQLDHAWGMTETSPLGTYNAPRPMHAGLSLEERERLAQKQGRVVFGVDMKIVDDDDQELPWDGERFGNLKVRGPWVASAYYGQEPGSALDENGWFMTGDVATIDPDGFMLITDRSKDVIKSGGEWISSIELENIAVSHPDVAEAAVIGAAHKKWDERPLLLVVPRPGATLTPEAVLAVYEGRIAKWWLPDAVIVVDELPHTATGKLQKTALRAKYGNYLIE</sequence>
<evidence type="ECO:0000256" key="1">
    <source>
        <dbReference type="ARBA" id="ARBA00006432"/>
    </source>
</evidence>
<evidence type="ECO:0000256" key="6">
    <source>
        <dbReference type="ARBA" id="ARBA00066616"/>
    </source>
</evidence>
<dbReference type="GO" id="GO:0016874">
    <property type="term" value="F:ligase activity"/>
    <property type="evidence" value="ECO:0007669"/>
    <property type="project" value="UniProtKB-KW"/>
</dbReference>
<evidence type="ECO:0000259" key="9">
    <source>
        <dbReference type="Pfam" id="PF13193"/>
    </source>
</evidence>
<accession>A0A0D6P4E6</accession>
<dbReference type="InterPro" id="IPR045851">
    <property type="entry name" value="AMP-bd_C_sf"/>
</dbReference>
<dbReference type="NCBIfam" id="NF005426">
    <property type="entry name" value="PRK07008.1"/>
    <property type="match status" value="1"/>
</dbReference>
<evidence type="ECO:0000256" key="5">
    <source>
        <dbReference type="ARBA" id="ARBA00051915"/>
    </source>
</evidence>
<organism evidence="10 11">
    <name type="scientific">Acidisphaera rubrifaciens HS-AP3</name>
    <dbReference type="NCBI Taxonomy" id="1231350"/>
    <lineage>
        <taxon>Bacteria</taxon>
        <taxon>Pseudomonadati</taxon>
        <taxon>Pseudomonadota</taxon>
        <taxon>Alphaproteobacteria</taxon>
        <taxon>Acetobacterales</taxon>
        <taxon>Acetobacteraceae</taxon>
        <taxon>Acidisphaera</taxon>
    </lineage>
</organism>
<dbReference type="SUPFAM" id="SSF56801">
    <property type="entry name" value="Acetyl-CoA synthetase-like"/>
    <property type="match status" value="1"/>
</dbReference>
<dbReference type="AlphaFoldDB" id="A0A0D6P4E6"/>
<protein>
    <recommendedName>
        <fullName evidence="7">3-methylmercaptopropionyl-CoA ligase</fullName>
        <ecNumber evidence="6">6.2.1.44</ecNumber>
    </recommendedName>
</protein>
<reference evidence="10 11" key="1">
    <citation type="submission" date="2012-11" db="EMBL/GenBank/DDBJ databases">
        <title>Whole genome sequence of Acidisphaera rubrifaciens HS-AP3.</title>
        <authorList>
            <person name="Azuma Y."/>
            <person name="Higashiura N."/>
            <person name="Hirakawa H."/>
            <person name="Matsushita K."/>
        </authorList>
    </citation>
    <scope>NUCLEOTIDE SEQUENCE [LARGE SCALE GENOMIC DNA]</scope>
    <source>
        <strain evidence="10 11">HS-AP3</strain>
    </source>
</reference>
<feature type="domain" description="AMP-dependent synthetase/ligase" evidence="8">
    <location>
        <begin position="17"/>
        <end position="404"/>
    </location>
</feature>
<keyword evidence="2 10" id="KW-0436">Ligase</keyword>
<dbReference type="PANTHER" id="PTHR43859">
    <property type="entry name" value="ACYL-ACTIVATING ENZYME"/>
    <property type="match status" value="1"/>
</dbReference>